<organism evidence="1 2">
    <name type="scientific">Gammaproteobacteria bacterium LSUCC0057</name>
    <dbReference type="NCBI Taxonomy" id="2559237"/>
    <lineage>
        <taxon>Bacteria</taxon>
        <taxon>Pseudomonadati</taxon>
        <taxon>Pseudomonadota</taxon>
        <taxon>Gammaproteobacteria</taxon>
        <taxon>Cellvibrionales</taxon>
        <taxon>Porticoccaceae</taxon>
        <taxon>SAR92 clade</taxon>
    </lineage>
</organism>
<dbReference type="CDD" id="cd16387">
    <property type="entry name" value="ParB_N_Srx"/>
    <property type="match status" value="1"/>
</dbReference>
<dbReference type="OrthoDB" id="6699749at2"/>
<sequence length="233" mass="26444">MKARYGFSSERYRLEPQDLLALDQLTAPDANLQQLLATLDTEVAILLGDHRCGERDQLLRGREQLLQAQAEGLARLPVVVVFAIRTPRWDFFSTFMKRRRETYRGYGDGVYHASARELRAMNVERNIRSAATAYNYTNKRWHHSEQQRVDKYAALAQSIAANGFDDRYPLEIMLRRSFGARDTFQQGHHRMAACLEAGVDRVAVRFGAAGQAAPLLLPLLGRLAALKLNKKAQ</sequence>
<reference evidence="1 2" key="1">
    <citation type="submission" date="2019-03" db="EMBL/GenBank/DDBJ databases">
        <title>Draft genome of Gammaproteobacteria bacterium LSUCC0057, a member of the SAR92 clade.</title>
        <authorList>
            <person name="Lanclos V.C."/>
            <person name="Doiron C."/>
            <person name="Henson M.W."/>
            <person name="Thrash J.C."/>
        </authorList>
    </citation>
    <scope>NUCLEOTIDE SEQUENCE [LARGE SCALE GENOMIC DNA]</scope>
    <source>
        <strain evidence="1 2">LSUCC0057</strain>
    </source>
</reference>
<keyword evidence="2" id="KW-1185">Reference proteome</keyword>
<protein>
    <submittedName>
        <fullName evidence="1">Uncharacterized protein</fullName>
    </submittedName>
</protein>
<proteinExistence type="predicted"/>
<dbReference type="Proteomes" id="UP000298133">
    <property type="component" value="Unassembled WGS sequence"/>
</dbReference>
<dbReference type="AlphaFoldDB" id="A0A4Y8UMP6"/>
<gene>
    <name evidence="1" type="ORF">E3W66_03245</name>
</gene>
<dbReference type="EMBL" id="SPIA01000001">
    <property type="protein sequence ID" value="TFH68974.1"/>
    <property type="molecule type" value="Genomic_DNA"/>
</dbReference>
<name>A0A4Y8UMP6_9GAMM</name>
<evidence type="ECO:0000313" key="1">
    <source>
        <dbReference type="EMBL" id="TFH68974.1"/>
    </source>
</evidence>
<evidence type="ECO:0000313" key="2">
    <source>
        <dbReference type="Proteomes" id="UP000298133"/>
    </source>
</evidence>
<accession>A0A4Y8UMP6</accession>
<comment type="caution">
    <text evidence="1">The sequence shown here is derived from an EMBL/GenBank/DDBJ whole genome shotgun (WGS) entry which is preliminary data.</text>
</comment>